<name>A0A4C2AG74_EUMVA</name>
<organism evidence="2 3">
    <name type="scientific">Eumeta variegata</name>
    <name type="common">Bagworm moth</name>
    <name type="synonym">Eumeta japonica</name>
    <dbReference type="NCBI Taxonomy" id="151549"/>
    <lineage>
        <taxon>Eukaryota</taxon>
        <taxon>Metazoa</taxon>
        <taxon>Ecdysozoa</taxon>
        <taxon>Arthropoda</taxon>
        <taxon>Hexapoda</taxon>
        <taxon>Insecta</taxon>
        <taxon>Pterygota</taxon>
        <taxon>Neoptera</taxon>
        <taxon>Endopterygota</taxon>
        <taxon>Lepidoptera</taxon>
        <taxon>Glossata</taxon>
        <taxon>Ditrysia</taxon>
        <taxon>Tineoidea</taxon>
        <taxon>Psychidae</taxon>
        <taxon>Oiketicinae</taxon>
        <taxon>Eumeta</taxon>
    </lineage>
</organism>
<dbReference type="EMBL" id="BGZK01002994">
    <property type="protein sequence ID" value="GBP97727.1"/>
    <property type="molecule type" value="Genomic_DNA"/>
</dbReference>
<comment type="caution">
    <text evidence="2">The sequence shown here is derived from an EMBL/GenBank/DDBJ whole genome shotgun (WGS) entry which is preliminary data.</text>
</comment>
<gene>
    <name evidence="2" type="ORF">EVAR_70909_1</name>
</gene>
<dbReference type="AlphaFoldDB" id="A0A4C2AG74"/>
<keyword evidence="1" id="KW-0732">Signal</keyword>
<protein>
    <submittedName>
        <fullName evidence="2">Uncharacterized protein</fullName>
    </submittedName>
</protein>
<feature type="signal peptide" evidence="1">
    <location>
        <begin position="1"/>
        <end position="18"/>
    </location>
</feature>
<evidence type="ECO:0000313" key="2">
    <source>
        <dbReference type="EMBL" id="GBP97727.1"/>
    </source>
</evidence>
<proteinExistence type="predicted"/>
<evidence type="ECO:0000313" key="3">
    <source>
        <dbReference type="Proteomes" id="UP000299102"/>
    </source>
</evidence>
<keyword evidence="3" id="KW-1185">Reference proteome</keyword>
<sequence length="73" mass="8662">MLMLLMMIMLMLMMMMMMDRENKWVDVNERFRFVRKQRSDQLVSAFLKRAENDQFLPGGQELLNCCPATVALV</sequence>
<evidence type="ECO:0000256" key="1">
    <source>
        <dbReference type="SAM" id="SignalP"/>
    </source>
</evidence>
<reference evidence="2 3" key="1">
    <citation type="journal article" date="2019" name="Commun. Biol.">
        <title>The bagworm genome reveals a unique fibroin gene that provides high tensile strength.</title>
        <authorList>
            <person name="Kono N."/>
            <person name="Nakamura H."/>
            <person name="Ohtoshi R."/>
            <person name="Tomita M."/>
            <person name="Numata K."/>
            <person name="Arakawa K."/>
        </authorList>
    </citation>
    <scope>NUCLEOTIDE SEQUENCE [LARGE SCALE GENOMIC DNA]</scope>
</reference>
<accession>A0A4C2AG74</accession>
<feature type="chain" id="PRO_5020037769" evidence="1">
    <location>
        <begin position="19"/>
        <end position="73"/>
    </location>
</feature>
<dbReference type="Proteomes" id="UP000299102">
    <property type="component" value="Unassembled WGS sequence"/>
</dbReference>